<feature type="region of interest" description="Disordered" evidence="1">
    <location>
        <begin position="526"/>
        <end position="549"/>
    </location>
</feature>
<feature type="compositionally biased region" description="Basic and acidic residues" evidence="1">
    <location>
        <begin position="1277"/>
        <end position="1304"/>
    </location>
</feature>
<dbReference type="Proteomes" id="UP000256964">
    <property type="component" value="Unassembled WGS sequence"/>
</dbReference>
<feature type="region of interest" description="Disordered" evidence="1">
    <location>
        <begin position="868"/>
        <end position="956"/>
    </location>
</feature>
<feature type="compositionally biased region" description="Polar residues" evidence="1">
    <location>
        <begin position="350"/>
        <end position="366"/>
    </location>
</feature>
<feature type="compositionally biased region" description="Low complexity" evidence="1">
    <location>
        <begin position="705"/>
        <end position="720"/>
    </location>
</feature>
<reference evidence="2 3" key="1">
    <citation type="journal article" date="2018" name="Biotechnol. Biofuels">
        <title>Integrative visual omics of the white-rot fungus Polyporus brumalis exposes the biotechnological potential of its oxidative enzymes for delignifying raw plant biomass.</title>
        <authorList>
            <person name="Miyauchi S."/>
            <person name="Rancon A."/>
            <person name="Drula E."/>
            <person name="Hage H."/>
            <person name="Chaduli D."/>
            <person name="Favel A."/>
            <person name="Grisel S."/>
            <person name="Henrissat B."/>
            <person name="Herpoel-Gimbert I."/>
            <person name="Ruiz-Duenas F.J."/>
            <person name="Chevret D."/>
            <person name="Hainaut M."/>
            <person name="Lin J."/>
            <person name="Wang M."/>
            <person name="Pangilinan J."/>
            <person name="Lipzen A."/>
            <person name="Lesage-Meessen L."/>
            <person name="Navarro D."/>
            <person name="Riley R."/>
            <person name="Grigoriev I.V."/>
            <person name="Zhou S."/>
            <person name="Raouche S."/>
            <person name="Rosso M.N."/>
        </authorList>
    </citation>
    <scope>NUCLEOTIDE SEQUENCE [LARGE SCALE GENOMIC DNA]</scope>
    <source>
        <strain evidence="2 3">BRFM 1820</strain>
    </source>
</reference>
<feature type="region of interest" description="Disordered" evidence="1">
    <location>
        <begin position="813"/>
        <end position="835"/>
    </location>
</feature>
<accession>A0A371CY34</accession>
<feature type="compositionally biased region" description="Basic and acidic residues" evidence="1">
    <location>
        <begin position="734"/>
        <end position="747"/>
    </location>
</feature>
<dbReference type="OrthoDB" id="2803824at2759"/>
<feature type="compositionally biased region" description="Polar residues" evidence="1">
    <location>
        <begin position="534"/>
        <end position="545"/>
    </location>
</feature>
<organism evidence="2 3">
    <name type="scientific">Lentinus brumalis</name>
    <dbReference type="NCBI Taxonomy" id="2498619"/>
    <lineage>
        <taxon>Eukaryota</taxon>
        <taxon>Fungi</taxon>
        <taxon>Dikarya</taxon>
        <taxon>Basidiomycota</taxon>
        <taxon>Agaricomycotina</taxon>
        <taxon>Agaricomycetes</taxon>
        <taxon>Polyporales</taxon>
        <taxon>Polyporaceae</taxon>
        <taxon>Lentinus</taxon>
    </lineage>
</organism>
<feature type="compositionally biased region" description="Polar residues" evidence="1">
    <location>
        <begin position="131"/>
        <end position="156"/>
    </location>
</feature>
<feature type="compositionally biased region" description="Basic and acidic residues" evidence="1">
    <location>
        <begin position="117"/>
        <end position="130"/>
    </location>
</feature>
<feature type="compositionally biased region" description="Acidic residues" evidence="1">
    <location>
        <begin position="935"/>
        <end position="956"/>
    </location>
</feature>
<feature type="region of interest" description="Disordered" evidence="1">
    <location>
        <begin position="288"/>
        <end position="374"/>
    </location>
</feature>
<evidence type="ECO:0000313" key="2">
    <source>
        <dbReference type="EMBL" id="RDX45202.1"/>
    </source>
</evidence>
<feature type="region of interest" description="Disordered" evidence="1">
    <location>
        <begin position="972"/>
        <end position="994"/>
    </location>
</feature>
<feature type="compositionally biased region" description="Basic and acidic residues" evidence="1">
    <location>
        <begin position="1340"/>
        <end position="1360"/>
    </location>
</feature>
<proteinExistence type="predicted"/>
<feature type="region of interest" description="Disordered" evidence="1">
    <location>
        <begin position="669"/>
        <end position="754"/>
    </location>
</feature>
<dbReference type="EMBL" id="KZ857440">
    <property type="protein sequence ID" value="RDX45202.1"/>
    <property type="molecule type" value="Genomic_DNA"/>
</dbReference>
<protein>
    <submittedName>
        <fullName evidence="2">Uncharacterized protein</fullName>
    </submittedName>
</protein>
<feature type="region of interest" description="Disordered" evidence="1">
    <location>
        <begin position="71"/>
        <end position="158"/>
    </location>
</feature>
<gene>
    <name evidence="2" type="ORF">OH76DRAFT_1420943</name>
</gene>
<evidence type="ECO:0000313" key="3">
    <source>
        <dbReference type="Proteomes" id="UP000256964"/>
    </source>
</evidence>
<feature type="compositionally biased region" description="Basic and acidic residues" evidence="1">
    <location>
        <begin position="89"/>
        <end position="101"/>
    </location>
</feature>
<feature type="compositionally biased region" description="Basic and acidic residues" evidence="1">
    <location>
        <begin position="919"/>
        <end position="934"/>
    </location>
</feature>
<feature type="compositionally biased region" description="Polar residues" evidence="1">
    <location>
        <begin position="600"/>
        <end position="609"/>
    </location>
</feature>
<feature type="compositionally biased region" description="Basic and acidic residues" evidence="1">
    <location>
        <begin position="310"/>
        <end position="319"/>
    </location>
</feature>
<feature type="compositionally biased region" description="Pro residues" evidence="1">
    <location>
        <begin position="333"/>
        <end position="345"/>
    </location>
</feature>
<name>A0A371CY34_9APHY</name>
<keyword evidence="3" id="KW-1185">Reference proteome</keyword>
<sequence length="1360" mass="148984">MYYSPKVPEGQYDTYDTHILGTVTAIEEHWVQSAAASERGVRRVVIKIANECRGNAVIGVDLEISEEYGNIPETGRRDKSSRAGAPARRNTEGRRARESARTVDSATPRGPTQDGLPWRDAKYLNGRQDEGNSQTAITHRSPRTSVQMSAYPSMNNDPPTPLTDLWTPNGGRVLVQATPTPTPQNGDDTLAAAGPALPAEPLTPMVIEDTLDQQAIAPFILGSQMLDQQEATAANVQTQQNADNEARALALVAQQLVRATPAQAMSAFQQLHVPLHIATGQYATPVPQMQQPVPPTVRSPLGELDINVGHPRDASHHAGVDAQGLANDEHDVPPPPEAFEFPPPGHVTSGWDTTPAHSDAPSSSPISFDLDSPTPTGRFARARIMAQGRQHETTVLPQTPAAGGTMLTAAGAPAANEVEHVATTGGADGHLQHQANVSSGDTRLPVSREGTIDYFGFFTTPPPLGEQSVTNETQALEIGNAQQLINATSTSYTIANATLATTDAANANATAASTAAATVPVATTAQNAPDAPVNPSSGQNANGTVPTRHGELLCPLPILDNPPSARKRIWSGSPNLEDMQRSLRRPRRMEPSSGYAARPSTPSGASNPWRSERRATRVGREVLGQGMVSGILFTPVAASTPPPRTVQNTDNRTRLGQLSFLRGAASTTLDDEAHDRTRHISARPNAATVPQIERAPGLTDPHPPTAATAPLALAPPSSAPQRKDKGKKRAVAQESEHDASGDEHAAPEDPEEGWDESHILEARLQSRRQAEIDRTRRYYARHYETAQEAGPSHHAGRYRSAVLDVSEARVGEMRDASSSHLSTREGALSGFDEGRAGERAHYGHAARTRELSSFHPLPNTRAAEHLAGMERDRHLATPPLTQRPTLSRDDYSWHHRRARSSNSSRRDQPERAGYQQEGDWLRGEEASRRMSVCRDEDDEDEDASDPEEEHEEWQEDGEIVPTALDTDEGMLDDSPTEAPRGGFPRIHRDDPESATRGMATEWIREVWADPPNTDVLLEVYNYRYSDDVEFTRRVADLLRWAFDRISDGESEFDVVPPEPAEGVGRRSRDQPTIWAIRGLSPRTVARAVARGVWSFRLISFIALPRILTLPSWLFMLEGYLTGNIDKIRLAVLRVLREPEMREWIAEMTSTNPDFAGLSSDAAFEAILDSLRIDTFQLSNGNYIANVHITRSPTRSMKIWRRWVATLRARRYPSFAIGTGRVRYIAPCGGCRGVNHLSHLCPYPRVRGWNGPASGEGVFRDRNRNEDESDATVIRGGRYTDRRRDFEGGRREHAPEGARRNDRTNARRGPTGPRPGAGPNRDSSRSSNAHSNPYSNSNRRNYRDTRGGKGAGRDHGDRRRY</sequence>
<feature type="region of interest" description="Disordered" evidence="1">
    <location>
        <begin position="565"/>
        <end position="613"/>
    </location>
</feature>
<feature type="region of interest" description="Disordered" evidence="1">
    <location>
        <begin position="1254"/>
        <end position="1360"/>
    </location>
</feature>
<evidence type="ECO:0000256" key="1">
    <source>
        <dbReference type="SAM" id="MobiDB-lite"/>
    </source>
</evidence>